<keyword evidence="3" id="KW-1185">Reference proteome</keyword>
<feature type="transmembrane region" description="Helical" evidence="1">
    <location>
        <begin position="43"/>
        <end position="63"/>
    </location>
</feature>
<dbReference type="Proteomes" id="UP001174867">
    <property type="component" value="Unassembled WGS sequence"/>
</dbReference>
<evidence type="ECO:0000313" key="3">
    <source>
        <dbReference type="Proteomes" id="UP001174867"/>
    </source>
</evidence>
<evidence type="ECO:0000313" key="2">
    <source>
        <dbReference type="EMBL" id="MDN8598842.1"/>
    </source>
</evidence>
<dbReference type="RefSeq" id="WP_301697539.1">
    <property type="nucleotide sequence ID" value="NZ_JAUJYW010000002.1"/>
</dbReference>
<evidence type="ECO:0000256" key="1">
    <source>
        <dbReference type="SAM" id="Phobius"/>
    </source>
</evidence>
<name>A0ABT8PR71_9ENTR</name>
<keyword evidence="1" id="KW-0812">Transmembrane</keyword>
<reference evidence="2 3" key="1">
    <citation type="submission" date="2023-07" db="EMBL/GenBank/DDBJ databases">
        <title>Citrobacter selenititolerans sp. nov., isolated from seleniferous soil.</title>
        <authorList>
            <person name="Zhang S."/>
            <person name="Li K."/>
            <person name="Peng J."/>
            <person name="Wang H."/>
            <person name="Sun J."/>
            <person name="Guo Y."/>
        </authorList>
    </citation>
    <scope>NUCLEOTIDE SEQUENCE [LARGE SCALE GENOMIC DNA]</scope>
    <source>
        <strain evidence="2 3">S2-9</strain>
    </source>
</reference>
<keyword evidence="1" id="KW-1133">Transmembrane helix</keyword>
<proteinExistence type="predicted"/>
<accession>A0ABT8PR71</accession>
<comment type="caution">
    <text evidence="2">The sequence shown here is derived from an EMBL/GenBank/DDBJ whole genome shotgun (WGS) entry which is preliminary data.</text>
</comment>
<sequence length="95" mass="10551">MGHVHVSHANPLLLSEFRWLLTALLLMSLYHSSVRQDWNNIKSSLPVIFFLAIFGQVLFPLTLQDGCQHRSVAAPQVCGRSLTVPPVSARLFSAP</sequence>
<gene>
    <name evidence="2" type="ORF">Q0A17_05350</name>
</gene>
<protein>
    <submittedName>
        <fullName evidence="2">Uncharacterized protein</fullName>
    </submittedName>
</protein>
<organism evidence="2 3">
    <name type="scientific">Citrobacter enshiensis</name>
    <dbReference type="NCBI Taxonomy" id="2971264"/>
    <lineage>
        <taxon>Bacteria</taxon>
        <taxon>Pseudomonadati</taxon>
        <taxon>Pseudomonadota</taxon>
        <taxon>Gammaproteobacteria</taxon>
        <taxon>Enterobacterales</taxon>
        <taxon>Enterobacteriaceae</taxon>
        <taxon>Citrobacter</taxon>
    </lineage>
</organism>
<keyword evidence="1" id="KW-0472">Membrane</keyword>
<dbReference type="EMBL" id="JAUJYW010000002">
    <property type="protein sequence ID" value="MDN8598842.1"/>
    <property type="molecule type" value="Genomic_DNA"/>
</dbReference>
<feature type="transmembrane region" description="Helical" evidence="1">
    <location>
        <begin position="12"/>
        <end position="31"/>
    </location>
</feature>